<dbReference type="NCBIfam" id="NF047595">
    <property type="entry name" value="IS66_ISRel24_TnpA"/>
    <property type="match status" value="1"/>
</dbReference>
<dbReference type="PANTHER" id="PTHR37936">
    <property type="entry name" value="TRANSPOSASE INSC FOR INSERTION ELEMENT IS2A-RELATED"/>
    <property type="match status" value="1"/>
</dbReference>
<sequence length="134" mass="14553">MSCSSSFTPIELFTAEDVGRRRHWSDEDKVRIVEESFRGHRQGSATARRYGISRSLLSIWRRAYRDGTLGGPDLGGSFVPLVMEEAAAAPVGHSAPPSQDARIDITLPNGRCMTIPASLPPSHLAALLAVVDPR</sequence>
<dbReference type="GO" id="GO:0004803">
    <property type="term" value="F:transposase activity"/>
    <property type="evidence" value="ECO:0007669"/>
    <property type="project" value="InterPro"/>
</dbReference>
<dbReference type="InterPro" id="IPR002514">
    <property type="entry name" value="Transposase_8"/>
</dbReference>
<keyword evidence="3" id="KW-1185">Reference proteome</keyword>
<dbReference type="AlphaFoldDB" id="A0A934TJN5"/>
<dbReference type="Proteomes" id="UP000706333">
    <property type="component" value="Unassembled WGS sequence"/>
</dbReference>
<reference evidence="2" key="2">
    <citation type="journal article" date="2020" name="Microorganisms">
        <title>Osmotic Adaptation and Compatible Solute Biosynthesis of Phototrophic Bacteria as Revealed from Genome Analyses.</title>
        <authorList>
            <person name="Imhoff J.F."/>
            <person name="Rahn T."/>
            <person name="Kunzel S."/>
            <person name="Keller A."/>
            <person name="Neulinger S.C."/>
        </authorList>
    </citation>
    <scope>NUCLEOTIDE SEQUENCE</scope>
    <source>
        <strain evidence="2">LMG 28126</strain>
    </source>
</reference>
<dbReference type="PANTHER" id="PTHR37936:SF3">
    <property type="entry name" value="TRANSPOSASE INSC FOR INSERTION ELEMENT IS2A-RELATED"/>
    <property type="match status" value="1"/>
</dbReference>
<dbReference type="SUPFAM" id="SSF48295">
    <property type="entry name" value="TrpR-like"/>
    <property type="match status" value="1"/>
</dbReference>
<name>A0A934TJN5_9RHOB</name>
<reference evidence="2" key="1">
    <citation type="submission" date="2017-05" db="EMBL/GenBank/DDBJ databases">
        <authorList>
            <person name="Imhoff J.F."/>
            <person name="Rahn T."/>
            <person name="Kuenzel S."/>
            <person name="Neulinger S.C."/>
        </authorList>
    </citation>
    <scope>NUCLEOTIDE SEQUENCE</scope>
    <source>
        <strain evidence="2">LMG 28126</strain>
    </source>
</reference>
<dbReference type="Pfam" id="PF01527">
    <property type="entry name" value="HTH_Tnp_1"/>
    <property type="match status" value="1"/>
</dbReference>
<evidence type="ECO:0000313" key="3">
    <source>
        <dbReference type="Proteomes" id="UP000706333"/>
    </source>
</evidence>
<dbReference type="Gene3D" id="1.10.10.10">
    <property type="entry name" value="Winged helix-like DNA-binding domain superfamily/Winged helix DNA-binding domain"/>
    <property type="match status" value="1"/>
</dbReference>
<organism evidence="2 3">
    <name type="scientific">Rhodobaculum claviforme</name>
    <dbReference type="NCBI Taxonomy" id="1549854"/>
    <lineage>
        <taxon>Bacteria</taxon>
        <taxon>Pseudomonadati</taxon>
        <taxon>Pseudomonadota</taxon>
        <taxon>Alphaproteobacteria</taxon>
        <taxon>Rhodobacterales</taxon>
        <taxon>Paracoccaceae</taxon>
        <taxon>Rhodobaculum</taxon>
    </lineage>
</organism>
<dbReference type="InterPro" id="IPR036388">
    <property type="entry name" value="WH-like_DNA-bd_sf"/>
</dbReference>
<comment type="similarity">
    <text evidence="1">Belongs to the transposase 8 family.</text>
</comment>
<evidence type="ECO:0000313" key="2">
    <source>
        <dbReference type="EMBL" id="MBK5926681.1"/>
    </source>
</evidence>
<dbReference type="InterPro" id="IPR010921">
    <property type="entry name" value="Trp_repressor/repl_initiator"/>
</dbReference>
<dbReference type="RefSeq" id="WP_201156453.1">
    <property type="nucleotide sequence ID" value="NZ_NHSD01000153.1"/>
</dbReference>
<accession>A0A934TJN5</accession>
<dbReference type="EMBL" id="NHSD01000153">
    <property type="protein sequence ID" value="MBK5926681.1"/>
    <property type="molecule type" value="Genomic_DNA"/>
</dbReference>
<evidence type="ECO:0000256" key="1">
    <source>
        <dbReference type="ARBA" id="ARBA00009964"/>
    </source>
</evidence>
<dbReference type="GO" id="GO:0006313">
    <property type="term" value="P:DNA transposition"/>
    <property type="evidence" value="ECO:0007669"/>
    <property type="project" value="InterPro"/>
</dbReference>
<dbReference type="GO" id="GO:0043565">
    <property type="term" value="F:sequence-specific DNA binding"/>
    <property type="evidence" value="ECO:0007669"/>
    <property type="project" value="InterPro"/>
</dbReference>
<protein>
    <submittedName>
        <fullName evidence="2">Transposase</fullName>
    </submittedName>
</protein>
<gene>
    <name evidence="2" type="ORF">CCR87_04850</name>
</gene>
<proteinExistence type="inferred from homology"/>
<comment type="caution">
    <text evidence="2">The sequence shown here is derived from an EMBL/GenBank/DDBJ whole genome shotgun (WGS) entry which is preliminary data.</text>
</comment>